<sequence length="347" mass="38729">ASTHLLSSRNALSTMLADIPASIRSRIGQLSLTLDILTLLLDIICPKLRPVNPQLFSSREKDQMRELIDNMLAYNLSYRQDRTPEGQYTYVLEPFVSCVCRRVEDVARFSGLPPRRQLTYQAKQTISREMEQEKMRRAEQMMLQRNPVAPEVDFFGRAVAPKPQGPQSSSHSGEKCAVLAMGTAVGNSDVWFRFNEGMSNAVRRNGLARISSGFRNGSSQTQPSIHFTSLQRQTITTMSKKPPCRDAARLTFRPAGPDRWMEDADRASTATLSAQSGFSPATAKEEGAKAACECLSVGTPSLAATGCWMRRAESERAAAWFDCQTRLRTPVCKSRQRCGRRGWKIRA</sequence>
<protein>
    <submittedName>
        <fullName evidence="3">Uncharacterized protein</fullName>
    </submittedName>
</protein>
<feature type="non-terminal residue" evidence="3">
    <location>
        <position position="1"/>
    </location>
</feature>
<dbReference type="PANTHER" id="PTHR46765">
    <property type="entry name" value="P-LOOP CONTAINING NUCLEOSIDE TRIPHOSPHATE HYDROLASES SUPERFAMILY PROTEIN"/>
    <property type="match status" value="1"/>
</dbReference>
<evidence type="ECO:0000313" key="4">
    <source>
        <dbReference type="Proteomes" id="UP001476798"/>
    </source>
</evidence>
<dbReference type="PANTHER" id="PTHR46765:SF1">
    <property type="entry name" value="P-LOOP CONTAINING NUCLEOSIDE TRIPHOSPHATE HYDROLASES SUPERFAMILY PROTEIN"/>
    <property type="match status" value="1"/>
</dbReference>
<name>A0ABV0MEN0_9TELE</name>
<evidence type="ECO:0000256" key="1">
    <source>
        <dbReference type="ARBA" id="ARBA00004123"/>
    </source>
</evidence>
<comment type="subcellular location">
    <subcellularLocation>
        <location evidence="1">Nucleus</location>
    </subcellularLocation>
</comment>
<evidence type="ECO:0000256" key="2">
    <source>
        <dbReference type="ARBA" id="ARBA00023242"/>
    </source>
</evidence>
<dbReference type="Proteomes" id="UP001476798">
    <property type="component" value="Unassembled WGS sequence"/>
</dbReference>
<dbReference type="EMBL" id="JAHRIO010000113">
    <property type="protein sequence ID" value="MEQ2157561.1"/>
    <property type="molecule type" value="Genomic_DNA"/>
</dbReference>
<accession>A0ABV0MEN0</accession>
<organism evidence="3 4">
    <name type="scientific">Goodea atripinnis</name>
    <dbReference type="NCBI Taxonomy" id="208336"/>
    <lineage>
        <taxon>Eukaryota</taxon>
        <taxon>Metazoa</taxon>
        <taxon>Chordata</taxon>
        <taxon>Craniata</taxon>
        <taxon>Vertebrata</taxon>
        <taxon>Euteleostomi</taxon>
        <taxon>Actinopterygii</taxon>
        <taxon>Neopterygii</taxon>
        <taxon>Teleostei</taxon>
        <taxon>Neoteleostei</taxon>
        <taxon>Acanthomorphata</taxon>
        <taxon>Ovalentaria</taxon>
        <taxon>Atherinomorphae</taxon>
        <taxon>Cyprinodontiformes</taxon>
        <taxon>Goodeidae</taxon>
        <taxon>Goodea</taxon>
    </lineage>
</organism>
<reference evidence="3 4" key="1">
    <citation type="submission" date="2021-06" db="EMBL/GenBank/DDBJ databases">
        <authorList>
            <person name="Palmer J.M."/>
        </authorList>
    </citation>
    <scope>NUCLEOTIDE SEQUENCE [LARGE SCALE GENOMIC DNA]</scope>
    <source>
        <strain evidence="3 4">GA_2019</strain>
        <tissue evidence="3">Muscle</tissue>
    </source>
</reference>
<keyword evidence="4" id="KW-1185">Reference proteome</keyword>
<proteinExistence type="predicted"/>
<comment type="caution">
    <text evidence="3">The sequence shown here is derived from an EMBL/GenBank/DDBJ whole genome shotgun (WGS) entry which is preliminary data.</text>
</comment>
<dbReference type="InterPro" id="IPR053016">
    <property type="entry name" value="CTF18-RFC_complex"/>
</dbReference>
<evidence type="ECO:0000313" key="3">
    <source>
        <dbReference type="EMBL" id="MEQ2157561.1"/>
    </source>
</evidence>
<keyword evidence="2" id="KW-0539">Nucleus</keyword>
<gene>
    <name evidence="3" type="ORF">GOODEAATRI_003037</name>
</gene>